<dbReference type="EMBL" id="CP023445">
    <property type="protein sequence ID" value="ATE54762.1"/>
    <property type="molecule type" value="Genomic_DNA"/>
</dbReference>
<dbReference type="KEGG" id="apre:CNX65_16975"/>
<protein>
    <submittedName>
        <fullName evidence="1">Uncharacterized protein</fullName>
    </submittedName>
</protein>
<gene>
    <name evidence="1" type="ORF">CNX65_16975</name>
</gene>
<dbReference type="Proteomes" id="UP000218505">
    <property type="component" value="Chromosome"/>
</dbReference>
<name>A0A290Z715_9PSEU</name>
<proteinExistence type="predicted"/>
<reference evidence="1" key="1">
    <citation type="submission" date="2017-09" db="EMBL/GenBank/DDBJ databases">
        <title>Complete Genome Sequence of ansamitocin-producing Bacterium Actinosynnema pretiosum X47.</title>
        <authorList>
            <person name="Cao G."/>
            <person name="Zong G."/>
            <person name="Zhong C."/>
            <person name="Fu J."/>
        </authorList>
    </citation>
    <scope>NUCLEOTIDE SEQUENCE [LARGE SCALE GENOMIC DNA]</scope>
    <source>
        <strain evidence="1">X47</strain>
    </source>
</reference>
<accession>A0A290Z715</accession>
<sequence length="196" mass="21794">MGAGLRIGHPEDGLISAFRADDSGEFDRLDRDDLVAALASGTYHSCTLWPAEEEVWFDVRESQSSWSIKRSRFTPDLHRRLTELWTVAAERFGASFGTVVDEWSVEQVWRVRGGELDFENPPPPGCFPDCFGWWTHFDAERAARLPEFPAVVAARVRSTASGGVVVAFLDDPVDAHDFVFGEIHRALFGLAPENGA</sequence>
<evidence type="ECO:0000313" key="1">
    <source>
        <dbReference type="EMBL" id="ATE54762.1"/>
    </source>
</evidence>
<dbReference type="AlphaFoldDB" id="A0A290Z715"/>
<organism evidence="1 2">
    <name type="scientific">Actinosynnema pretiosum</name>
    <dbReference type="NCBI Taxonomy" id="42197"/>
    <lineage>
        <taxon>Bacteria</taxon>
        <taxon>Bacillati</taxon>
        <taxon>Actinomycetota</taxon>
        <taxon>Actinomycetes</taxon>
        <taxon>Pseudonocardiales</taxon>
        <taxon>Pseudonocardiaceae</taxon>
        <taxon>Actinosynnema</taxon>
    </lineage>
</organism>
<keyword evidence="2" id="KW-1185">Reference proteome</keyword>
<evidence type="ECO:0000313" key="2">
    <source>
        <dbReference type="Proteomes" id="UP000218505"/>
    </source>
</evidence>